<dbReference type="Proteomes" id="UP000056322">
    <property type="component" value="Chromosome 1"/>
</dbReference>
<evidence type="ECO:0000313" key="3">
    <source>
        <dbReference type="EMBL" id="CEN56257.1"/>
    </source>
</evidence>
<dbReference type="InterPro" id="IPR037257">
    <property type="entry name" value="T2SS_E_N_sf"/>
</dbReference>
<dbReference type="STRING" id="1581680.BN1209_1217"/>
<dbReference type="InterPro" id="IPR050445">
    <property type="entry name" value="Bact_polysacc_biosynth/exp"/>
</dbReference>
<evidence type="ECO:0000256" key="1">
    <source>
        <dbReference type="ARBA" id="ARBA00022741"/>
    </source>
</evidence>
<accession>A0A0B7J0H0</accession>
<dbReference type="PANTHER" id="PTHR32309:SF13">
    <property type="entry name" value="FERRIC ENTEROBACTIN TRANSPORT PROTEIN FEPE"/>
    <property type="match status" value="1"/>
</dbReference>
<keyword evidence="3" id="KW-0418">Kinase</keyword>
<organism evidence="3 4">
    <name type="scientific">Candidatus Methylopumilus turicensis</name>
    <dbReference type="NCBI Taxonomy" id="1581680"/>
    <lineage>
        <taxon>Bacteria</taxon>
        <taxon>Pseudomonadati</taxon>
        <taxon>Pseudomonadota</taxon>
        <taxon>Betaproteobacteria</taxon>
        <taxon>Nitrosomonadales</taxon>
        <taxon>Methylophilaceae</taxon>
        <taxon>Candidatus Methylopumilus</taxon>
    </lineage>
</organism>
<dbReference type="GO" id="GO:0005886">
    <property type="term" value="C:plasma membrane"/>
    <property type="evidence" value="ECO:0007669"/>
    <property type="project" value="TreeGrafter"/>
</dbReference>
<dbReference type="SUPFAM" id="SSF52540">
    <property type="entry name" value="P-loop containing nucleoside triphosphate hydrolases"/>
    <property type="match status" value="1"/>
</dbReference>
<dbReference type="EMBL" id="LN794158">
    <property type="protein sequence ID" value="CEN56257.1"/>
    <property type="molecule type" value="Genomic_DNA"/>
</dbReference>
<name>A0A0B7J0H0_9PROT</name>
<keyword evidence="2" id="KW-0067">ATP-binding</keyword>
<dbReference type="OrthoDB" id="9808257at2"/>
<dbReference type="NCBIfam" id="TIGR03029">
    <property type="entry name" value="EpsG"/>
    <property type="match status" value="1"/>
</dbReference>
<dbReference type="HOGENOM" id="CLU_052027_2_1_4"/>
<dbReference type="InterPro" id="IPR027417">
    <property type="entry name" value="P-loop_NTPase"/>
</dbReference>
<dbReference type="AlphaFoldDB" id="A0A0B7J0H0"/>
<keyword evidence="4" id="KW-1185">Reference proteome</keyword>
<dbReference type="Gene3D" id="1.10.40.70">
    <property type="match status" value="1"/>
</dbReference>
<dbReference type="EC" id="2.7.10.2" evidence="3"/>
<dbReference type="InterPro" id="IPR017479">
    <property type="entry name" value="Tyr_kinase_chain_length_EpsG"/>
</dbReference>
<evidence type="ECO:0000313" key="4">
    <source>
        <dbReference type="Proteomes" id="UP000056322"/>
    </source>
</evidence>
<dbReference type="KEGG" id="mbac:BN1209_1217"/>
<protein>
    <submittedName>
        <fullName evidence="3">Chain length determinant protein tyrosine kinase EpsG</fullName>
        <ecNumber evidence="3">2.7.10.2</ecNumber>
    </submittedName>
</protein>
<dbReference type="Gene3D" id="3.40.50.300">
    <property type="entry name" value="P-loop containing nucleotide triphosphate hydrolases"/>
    <property type="match status" value="1"/>
</dbReference>
<sequence length="290" mass="31140">METNINTGSSTAGQPKQSPIGGLLVELGKISQNDVERIVKVQQDKGMRFGDAAIYLGLITEADINLVLSIQFNYPYLQVGNGNYSQELVAAYAPFTPQVESLRTLRTQLMKKWFSEGNKALAIVSVNPGEGGTNLTANLAILFSQLGIRTLLLDANLREPHQHELFNLTEKRGLSDILAARNDKSLISNIEAFPNLSILGAGTLAPNPQELLNRATFANFMTQAMALYDVILVDTSPAVDSADAQAIVARCGGALLVSRLDHTKMSDLAAVKAQISVTGAQIVGAVINDF</sequence>
<reference evidence="4" key="1">
    <citation type="submission" date="2014-12" db="EMBL/GenBank/DDBJ databases">
        <authorList>
            <person name="Salcher M.M."/>
        </authorList>
    </citation>
    <scope>NUCLEOTIDE SEQUENCE [LARGE SCALE GENOMIC DNA]</scope>
    <source>
        <strain evidence="4">MMS-10A-171</strain>
    </source>
</reference>
<dbReference type="PANTHER" id="PTHR32309">
    <property type="entry name" value="TYROSINE-PROTEIN KINASE"/>
    <property type="match status" value="1"/>
</dbReference>
<dbReference type="NCBIfam" id="TIGR01007">
    <property type="entry name" value="eps_fam"/>
    <property type="match status" value="1"/>
</dbReference>
<keyword evidence="1" id="KW-0547">Nucleotide-binding</keyword>
<keyword evidence="3" id="KW-0808">Transferase</keyword>
<evidence type="ECO:0000256" key="2">
    <source>
        <dbReference type="ARBA" id="ARBA00022840"/>
    </source>
</evidence>
<proteinExistence type="predicted"/>
<dbReference type="CDD" id="cd05387">
    <property type="entry name" value="BY-kinase"/>
    <property type="match status" value="1"/>
</dbReference>
<dbReference type="InterPro" id="IPR005702">
    <property type="entry name" value="Wzc-like_C"/>
</dbReference>
<gene>
    <name evidence="3" type="ORF">BN1209_1217</name>
</gene>
<dbReference type="GO" id="GO:0004715">
    <property type="term" value="F:non-membrane spanning protein tyrosine kinase activity"/>
    <property type="evidence" value="ECO:0007669"/>
    <property type="project" value="UniProtKB-EC"/>
</dbReference>
<dbReference type="RefSeq" id="WP_045751393.1">
    <property type="nucleotide sequence ID" value="NZ_LN794158.1"/>
</dbReference>
<dbReference type="GO" id="GO:0005524">
    <property type="term" value="F:ATP binding"/>
    <property type="evidence" value="ECO:0007669"/>
    <property type="project" value="UniProtKB-KW"/>
</dbReference>
<dbReference type="SUPFAM" id="SSF160246">
    <property type="entry name" value="EspE N-terminal domain-like"/>
    <property type="match status" value="1"/>
</dbReference>